<dbReference type="AlphaFoldDB" id="A0A2H1FCI6"/>
<evidence type="ECO:0000313" key="1">
    <source>
        <dbReference type="EMBL" id="SMH70474.1"/>
    </source>
</evidence>
<accession>A0A2H1FCI6</accession>
<organism evidence="1 2">
    <name type="scientific">Candidatus Nitrosotalea okcheonensis</name>
    <dbReference type="NCBI Taxonomy" id="1903276"/>
    <lineage>
        <taxon>Archaea</taxon>
        <taxon>Nitrososphaerota</taxon>
        <taxon>Nitrososphaeria</taxon>
        <taxon>Nitrosotaleales</taxon>
        <taxon>Nitrosotaleaceae</taxon>
        <taxon>Nitrosotalea</taxon>
    </lineage>
</organism>
<name>A0A2H1FCI6_9ARCH</name>
<sequence length="46" mass="5275">MLRMYTIHVIADSSKKHGLRILKGVKIVLKSIVLDFEEPKSSKNHN</sequence>
<evidence type="ECO:0000313" key="2">
    <source>
        <dbReference type="Proteomes" id="UP000230607"/>
    </source>
</evidence>
<protein>
    <submittedName>
        <fullName evidence="1">Uncharacterized protein</fullName>
    </submittedName>
</protein>
<keyword evidence="2" id="KW-1185">Reference proteome</keyword>
<gene>
    <name evidence="1" type="ORF">NCS_10281</name>
</gene>
<proteinExistence type="predicted"/>
<reference evidence="2" key="1">
    <citation type="submission" date="2017-03" db="EMBL/GenBank/DDBJ databases">
        <authorList>
            <person name="Herbold C."/>
        </authorList>
    </citation>
    <scope>NUCLEOTIDE SEQUENCE [LARGE SCALE GENOMIC DNA]</scope>
</reference>
<dbReference type="EMBL" id="LT841358">
    <property type="protein sequence ID" value="SMH70474.1"/>
    <property type="molecule type" value="Genomic_DNA"/>
</dbReference>
<dbReference type="Proteomes" id="UP000230607">
    <property type="component" value="Chromosome 1"/>
</dbReference>